<dbReference type="OrthoDB" id="5947241at2"/>
<dbReference type="AlphaFoldDB" id="A0A1I4ZHM9"/>
<evidence type="ECO:0000313" key="2">
    <source>
        <dbReference type="Proteomes" id="UP000198575"/>
    </source>
</evidence>
<gene>
    <name evidence="1" type="ORF">SAMN05216289_1268</name>
</gene>
<dbReference type="Proteomes" id="UP000198575">
    <property type="component" value="Unassembled WGS sequence"/>
</dbReference>
<sequence>MIEDDIYTFKIDAYTPETIPMARLAEYMAVLAEIFGEQGSVHFQKIVPGSVKILSRVEREAVVRVRQNIVSARSGDGRPEGASAFKKTNEMLRTDNAVGDLSLRDDNILEFPGRKEVRPPKLGPFNQGIERDGVIVRVGGRDKSAHVSIESSDKESLSFEVTRELAVRLAPFLYGKPIRLIGSGRFVRNEDGVWTHSALKAHDFVVLNDESLAEVVGRIRVVPGAWNIGDDPIADLRSLRSDEGNIH</sequence>
<dbReference type="EMBL" id="FOVF01000026">
    <property type="protein sequence ID" value="SFN49795.1"/>
    <property type="molecule type" value="Genomic_DNA"/>
</dbReference>
<protein>
    <submittedName>
        <fullName evidence="1">Uncharacterized protein</fullName>
    </submittedName>
</protein>
<accession>A0A1I4ZHM9</accession>
<evidence type="ECO:0000313" key="1">
    <source>
        <dbReference type="EMBL" id="SFN49795.1"/>
    </source>
</evidence>
<dbReference type="RefSeq" id="WP_139225040.1">
    <property type="nucleotide sequence ID" value="NZ_FOVF01000026.1"/>
</dbReference>
<proteinExistence type="predicted"/>
<organism evidence="1 2">
    <name type="scientific">Dokdonella immobilis</name>
    <dbReference type="NCBI Taxonomy" id="578942"/>
    <lineage>
        <taxon>Bacteria</taxon>
        <taxon>Pseudomonadati</taxon>
        <taxon>Pseudomonadota</taxon>
        <taxon>Gammaproteobacteria</taxon>
        <taxon>Lysobacterales</taxon>
        <taxon>Rhodanobacteraceae</taxon>
        <taxon>Dokdonella</taxon>
    </lineage>
</organism>
<keyword evidence="2" id="KW-1185">Reference proteome</keyword>
<name>A0A1I4ZHM9_9GAMM</name>
<reference evidence="1 2" key="1">
    <citation type="submission" date="2016-10" db="EMBL/GenBank/DDBJ databases">
        <authorList>
            <person name="de Groot N.N."/>
        </authorList>
    </citation>
    <scope>NUCLEOTIDE SEQUENCE [LARGE SCALE GENOMIC DNA]</scope>
    <source>
        <strain evidence="1 2">CGMCC 1.7659</strain>
    </source>
</reference>
<dbReference type="STRING" id="578942.SAMN05216289_1268"/>